<dbReference type="EMBL" id="UGJE01000002">
    <property type="protein sequence ID" value="STQ85369.1"/>
    <property type="molecule type" value="Genomic_DNA"/>
</dbReference>
<evidence type="ECO:0000313" key="1">
    <source>
        <dbReference type="EMBL" id="STQ85369.1"/>
    </source>
</evidence>
<accession>A0A377PSB3</accession>
<proteinExistence type="predicted"/>
<sequence>MFGNTVASVLKRADEAILPSLDSISLPHKKYKTPLSTPYENSHTI</sequence>
<reference evidence="1 2" key="1">
    <citation type="submission" date="2018-06" db="EMBL/GenBank/DDBJ databases">
        <authorList>
            <consortium name="Pathogen Informatics"/>
            <person name="Doyle S."/>
        </authorList>
    </citation>
    <scope>NUCLEOTIDE SEQUENCE [LARGE SCALE GENOMIC DNA]</scope>
    <source>
        <strain evidence="1 2">NCTC12714</strain>
    </source>
</reference>
<organism evidence="1 2">
    <name type="scientific">Helicobacter muridarum</name>
    <dbReference type="NCBI Taxonomy" id="216"/>
    <lineage>
        <taxon>Bacteria</taxon>
        <taxon>Pseudomonadati</taxon>
        <taxon>Campylobacterota</taxon>
        <taxon>Epsilonproteobacteria</taxon>
        <taxon>Campylobacterales</taxon>
        <taxon>Helicobacteraceae</taxon>
        <taxon>Helicobacter</taxon>
    </lineage>
</organism>
<gene>
    <name evidence="1" type="ORF">NCTC12714_00154</name>
</gene>
<name>A0A377PSB3_9HELI</name>
<keyword evidence="2" id="KW-1185">Reference proteome</keyword>
<dbReference type="RefSeq" id="WP_158654958.1">
    <property type="nucleotide sequence ID" value="NZ_FZML01000017.1"/>
</dbReference>
<evidence type="ECO:0000313" key="2">
    <source>
        <dbReference type="Proteomes" id="UP000255139"/>
    </source>
</evidence>
<protein>
    <submittedName>
        <fullName evidence="1">Uncharacterized protein</fullName>
    </submittedName>
</protein>
<dbReference type="AlphaFoldDB" id="A0A377PSB3"/>
<dbReference type="Proteomes" id="UP000255139">
    <property type="component" value="Unassembled WGS sequence"/>
</dbReference>